<gene>
    <name evidence="2" type="ORF">CK203_065324</name>
</gene>
<proteinExistence type="predicted"/>
<dbReference type="InterPro" id="IPR000477">
    <property type="entry name" value="RT_dom"/>
</dbReference>
<dbReference type="AlphaFoldDB" id="A0A438G272"/>
<evidence type="ECO:0000259" key="1">
    <source>
        <dbReference type="Pfam" id="PF00078"/>
    </source>
</evidence>
<sequence>MGEPVSLVGSLYKPLAKVIAIRLKIVVGNLVLIFQHAFMAGRQILDAVLIANEAIGSRMKANLRWVICKLDIEKANDHVNWNFIFVVLEKMGFGSKWISWIRWGISTIWFLVLVNGSHQVSFKVLAAYDKATLCLFIYSSWKEVLEYLNGILMWFEAMSGLKINLEKNELIHIREVSNLEDIGMGWGRREILKKISVVEKAISFKRWKLDLDVWVSDLWDDGGWGPRFTRQLHDWELEEVQAFLGRLSAHPSLAGDRCVFFVKSFYSSMVLFGILRCP</sequence>
<dbReference type="InterPro" id="IPR052343">
    <property type="entry name" value="Retrotransposon-Effector_Assoc"/>
</dbReference>
<dbReference type="EMBL" id="QGNW01000674">
    <property type="protein sequence ID" value="RVW66291.1"/>
    <property type="molecule type" value="Genomic_DNA"/>
</dbReference>
<dbReference type="Proteomes" id="UP000288805">
    <property type="component" value="Unassembled WGS sequence"/>
</dbReference>
<reference evidence="2 3" key="1">
    <citation type="journal article" date="2018" name="PLoS Genet.">
        <title>Population sequencing reveals clonal diversity and ancestral inbreeding in the grapevine cultivar Chardonnay.</title>
        <authorList>
            <person name="Roach M.J."/>
            <person name="Johnson D.L."/>
            <person name="Bohlmann J."/>
            <person name="van Vuuren H.J."/>
            <person name="Jones S.J."/>
            <person name="Pretorius I.S."/>
            <person name="Schmidt S.A."/>
            <person name="Borneman A.R."/>
        </authorList>
    </citation>
    <scope>NUCLEOTIDE SEQUENCE [LARGE SCALE GENOMIC DNA]</scope>
    <source>
        <strain evidence="3">cv. Chardonnay</strain>
        <tissue evidence="2">Leaf</tissue>
    </source>
</reference>
<organism evidence="2 3">
    <name type="scientific">Vitis vinifera</name>
    <name type="common">Grape</name>
    <dbReference type="NCBI Taxonomy" id="29760"/>
    <lineage>
        <taxon>Eukaryota</taxon>
        <taxon>Viridiplantae</taxon>
        <taxon>Streptophyta</taxon>
        <taxon>Embryophyta</taxon>
        <taxon>Tracheophyta</taxon>
        <taxon>Spermatophyta</taxon>
        <taxon>Magnoliopsida</taxon>
        <taxon>eudicotyledons</taxon>
        <taxon>Gunneridae</taxon>
        <taxon>Pentapetalae</taxon>
        <taxon>rosids</taxon>
        <taxon>Vitales</taxon>
        <taxon>Vitaceae</taxon>
        <taxon>Viteae</taxon>
        <taxon>Vitis</taxon>
    </lineage>
</organism>
<evidence type="ECO:0000313" key="2">
    <source>
        <dbReference type="EMBL" id="RVW66291.1"/>
    </source>
</evidence>
<comment type="caution">
    <text evidence="2">The sequence shown here is derived from an EMBL/GenBank/DDBJ whole genome shotgun (WGS) entry which is preliminary data.</text>
</comment>
<dbReference type="PANTHER" id="PTHR46890">
    <property type="entry name" value="NON-LTR RETROLELEMENT REVERSE TRANSCRIPTASE-LIKE PROTEIN-RELATED"/>
    <property type="match status" value="1"/>
</dbReference>
<evidence type="ECO:0000313" key="3">
    <source>
        <dbReference type="Proteomes" id="UP000288805"/>
    </source>
</evidence>
<dbReference type="PANTHER" id="PTHR46890:SF50">
    <property type="entry name" value="RNA-DIRECTED DNA POLYMERASE, EUKARYOTA, REVERSE TRANSCRIPTASE ZINC-BINDING DOMAIN PROTEIN-RELATED"/>
    <property type="match status" value="1"/>
</dbReference>
<name>A0A438G272_VITVI</name>
<feature type="domain" description="Reverse transcriptase" evidence="1">
    <location>
        <begin position="4"/>
        <end position="102"/>
    </location>
</feature>
<dbReference type="Pfam" id="PF00078">
    <property type="entry name" value="RVT_1"/>
    <property type="match status" value="1"/>
</dbReference>
<accession>A0A438G272</accession>
<protein>
    <recommendedName>
        <fullName evidence="1">Reverse transcriptase domain-containing protein</fullName>
    </recommendedName>
</protein>